<evidence type="ECO:0000256" key="1">
    <source>
        <dbReference type="ARBA" id="ARBA00022603"/>
    </source>
</evidence>
<name>A0A9P8UE08_9PEZI</name>
<dbReference type="InterPro" id="IPR029063">
    <property type="entry name" value="SAM-dependent_MTases_sf"/>
</dbReference>
<comment type="caution">
    <text evidence="3">The sequence shown here is derived from an EMBL/GenBank/DDBJ whole genome shotgun (WGS) entry which is preliminary data.</text>
</comment>
<dbReference type="PANTHER" id="PTHR43619">
    <property type="entry name" value="S-ADENOSYL-L-METHIONINE-DEPENDENT METHYLTRANSFERASE YKTD-RELATED"/>
    <property type="match status" value="1"/>
</dbReference>
<dbReference type="OrthoDB" id="203237at2759"/>
<dbReference type="Proteomes" id="UP000758603">
    <property type="component" value="Unassembled WGS sequence"/>
</dbReference>
<gene>
    <name evidence="3" type="ORF">BKA67DRAFT_579832</name>
</gene>
<protein>
    <submittedName>
        <fullName evidence="3">S-adenosyl-L-methionine-dependent methyltransferase</fullName>
    </submittedName>
</protein>
<reference evidence="3" key="1">
    <citation type="journal article" date="2021" name="Nat. Commun.">
        <title>Genetic determinants of endophytism in the Arabidopsis root mycobiome.</title>
        <authorList>
            <person name="Mesny F."/>
            <person name="Miyauchi S."/>
            <person name="Thiergart T."/>
            <person name="Pickel B."/>
            <person name="Atanasova L."/>
            <person name="Karlsson M."/>
            <person name="Huettel B."/>
            <person name="Barry K.W."/>
            <person name="Haridas S."/>
            <person name="Chen C."/>
            <person name="Bauer D."/>
            <person name="Andreopoulos W."/>
            <person name="Pangilinan J."/>
            <person name="LaButti K."/>
            <person name="Riley R."/>
            <person name="Lipzen A."/>
            <person name="Clum A."/>
            <person name="Drula E."/>
            <person name="Henrissat B."/>
            <person name="Kohler A."/>
            <person name="Grigoriev I.V."/>
            <person name="Martin F.M."/>
            <person name="Hacquard S."/>
        </authorList>
    </citation>
    <scope>NUCLEOTIDE SEQUENCE</scope>
    <source>
        <strain evidence="3">MPI-SDFR-AT-0073</strain>
    </source>
</reference>
<keyword evidence="2" id="KW-0808">Transferase</keyword>
<dbReference type="Gene3D" id="3.40.50.150">
    <property type="entry name" value="Vaccinia Virus protein VP39"/>
    <property type="match status" value="1"/>
</dbReference>
<sequence length="475" mass="53852">MNAPCCFEPTHPCRQLCSIENNWVLGGARCFAMASAEIRTFASNPPGRTLVSEELCNSTTTHLRTWTVSESFQQTPQVVRVSSNQIVGMVARCRVPQSPAFIATRVRCGIARQAAFAISLKQRPQEPMRLSTKRLFTSYITQPIPRDLPRQISASAITDPGYSSRCMATAASSGIGKPEVKDITMSSIRPKEKIRLEGVEQTLLPMVLFKIRDAQNPKPILGDPFAKQLLDCCDIDLEASHFSATTDDRYVTWIANRARRFDLWGQEFLNSTKEPVTVLHLGCGLDCRYFRLERRPESDVRWIDLDQLMVVDLRNRLIPGPVEGDYALRTLDVTNEGWFRDVPADRPTIIIAEGLMPYLVPEEGQKLIRDMVEYFGGGVADNGHKCQIVFDTLGSLSVKLTSYVKALRTSRAQFRWGVDEPEQLLLIHPQLKLRDRILWREYMDSHPPFFGKYGTIAASVLPSFDKNIQFWRFDF</sequence>
<dbReference type="EMBL" id="JAGPXC010000008">
    <property type="protein sequence ID" value="KAH6648203.1"/>
    <property type="molecule type" value="Genomic_DNA"/>
</dbReference>
<dbReference type="RefSeq" id="XP_045954715.1">
    <property type="nucleotide sequence ID" value="XM_046103795.1"/>
</dbReference>
<accession>A0A9P8UE08</accession>
<keyword evidence="4" id="KW-1185">Reference proteome</keyword>
<dbReference type="GeneID" id="70132686"/>
<dbReference type="GO" id="GO:0008168">
    <property type="term" value="F:methyltransferase activity"/>
    <property type="evidence" value="ECO:0007669"/>
    <property type="project" value="UniProtKB-KW"/>
</dbReference>
<keyword evidence="1 3" id="KW-0489">Methyltransferase</keyword>
<evidence type="ECO:0000313" key="4">
    <source>
        <dbReference type="Proteomes" id="UP000758603"/>
    </source>
</evidence>
<dbReference type="AlphaFoldDB" id="A0A9P8UE08"/>
<dbReference type="GO" id="GO:0032259">
    <property type="term" value="P:methylation"/>
    <property type="evidence" value="ECO:0007669"/>
    <property type="project" value="UniProtKB-KW"/>
</dbReference>
<dbReference type="Pfam" id="PF04072">
    <property type="entry name" value="LCM"/>
    <property type="match status" value="1"/>
</dbReference>
<organism evidence="3 4">
    <name type="scientific">Truncatella angustata</name>
    <dbReference type="NCBI Taxonomy" id="152316"/>
    <lineage>
        <taxon>Eukaryota</taxon>
        <taxon>Fungi</taxon>
        <taxon>Dikarya</taxon>
        <taxon>Ascomycota</taxon>
        <taxon>Pezizomycotina</taxon>
        <taxon>Sordariomycetes</taxon>
        <taxon>Xylariomycetidae</taxon>
        <taxon>Amphisphaeriales</taxon>
        <taxon>Sporocadaceae</taxon>
        <taxon>Truncatella</taxon>
    </lineage>
</organism>
<evidence type="ECO:0000313" key="3">
    <source>
        <dbReference type="EMBL" id="KAH6648203.1"/>
    </source>
</evidence>
<dbReference type="PANTHER" id="PTHR43619:SF2">
    <property type="entry name" value="S-ADENOSYL-L-METHIONINE-DEPENDENT METHYLTRANSFERASES SUPERFAMILY PROTEIN"/>
    <property type="match status" value="1"/>
</dbReference>
<dbReference type="SUPFAM" id="SSF53335">
    <property type="entry name" value="S-adenosyl-L-methionine-dependent methyltransferases"/>
    <property type="match status" value="1"/>
</dbReference>
<dbReference type="InterPro" id="IPR007213">
    <property type="entry name" value="Ppm1/Ppm2/Tcmp"/>
</dbReference>
<evidence type="ECO:0000256" key="2">
    <source>
        <dbReference type="ARBA" id="ARBA00022679"/>
    </source>
</evidence>
<proteinExistence type="predicted"/>